<dbReference type="InterPro" id="IPR015433">
    <property type="entry name" value="PI3/4_kinase"/>
</dbReference>
<accession>A0A914RD52</accession>
<dbReference type="SUPFAM" id="SSF48371">
    <property type="entry name" value="ARM repeat"/>
    <property type="match status" value="1"/>
</dbReference>
<keyword evidence="5" id="KW-1185">Reference proteome</keyword>
<evidence type="ECO:0000256" key="1">
    <source>
        <dbReference type="ARBA" id="ARBA00006209"/>
    </source>
</evidence>
<dbReference type="InterPro" id="IPR016024">
    <property type="entry name" value="ARM-type_fold"/>
</dbReference>
<feature type="signal peptide" evidence="3">
    <location>
        <begin position="1"/>
        <end position="18"/>
    </location>
</feature>
<dbReference type="PANTHER" id="PTHR10048">
    <property type="entry name" value="PHOSPHATIDYLINOSITOL KINASE"/>
    <property type="match status" value="1"/>
</dbReference>
<feature type="chain" id="PRO_5037433188" description="1-phosphatidylinositol 4-kinase" evidence="3">
    <location>
        <begin position="19"/>
        <end position="184"/>
    </location>
</feature>
<dbReference type="GO" id="GO:0004430">
    <property type="term" value="F:1-phosphatidylinositol 4-kinase activity"/>
    <property type="evidence" value="ECO:0007669"/>
    <property type="project" value="TreeGrafter"/>
</dbReference>
<dbReference type="GO" id="GO:0005737">
    <property type="term" value="C:cytoplasm"/>
    <property type="evidence" value="ECO:0007669"/>
    <property type="project" value="TreeGrafter"/>
</dbReference>
<dbReference type="InterPro" id="IPR042236">
    <property type="entry name" value="PI3K_accessory_sf"/>
</dbReference>
<evidence type="ECO:0000313" key="5">
    <source>
        <dbReference type="Proteomes" id="UP000887564"/>
    </source>
</evidence>
<keyword evidence="3" id="KW-0732">Signal</keyword>
<dbReference type="GO" id="GO:0046854">
    <property type="term" value="P:phosphatidylinositol phosphate biosynthetic process"/>
    <property type="evidence" value="ECO:0007669"/>
    <property type="project" value="InterPro"/>
</dbReference>
<feature type="domain" description="PIK helical" evidence="4">
    <location>
        <begin position="1"/>
        <end position="114"/>
    </location>
</feature>
<proteinExistence type="inferred from homology"/>
<sequence length="184" mass="21055">LKTLSHVLTWAPCSPVAALSLLGARQYPTHPITIQYAVRVLRSYPPDVLLQYIPQLVQAIRHDTMGYVAELIIWLAGHSQLLAHQLLWNMQTNLYKDEDSKEKDPDLFEPLTDLINKPYPKGEARKKACMNALAEVRLDSITYLPSNPEAIVLDIDYNSATPMQRLINEFQLFLVFKIFVHRDS</sequence>
<dbReference type="Pfam" id="PF00613">
    <property type="entry name" value="PI3Ka"/>
    <property type="match status" value="1"/>
</dbReference>
<dbReference type="WBParaSite" id="PEQ_0000442801-mRNA-1">
    <property type="protein sequence ID" value="PEQ_0000442801-mRNA-1"/>
    <property type="gene ID" value="PEQ_0000442801"/>
</dbReference>
<dbReference type="Proteomes" id="UP000887564">
    <property type="component" value="Unplaced"/>
</dbReference>
<dbReference type="GO" id="GO:0048015">
    <property type="term" value="P:phosphatidylinositol-mediated signaling"/>
    <property type="evidence" value="ECO:0007669"/>
    <property type="project" value="TreeGrafter"/>
</dbReference>
<evidence type="ECO:0000256" key="3">
    <source>
        <dbReference type="SAM" id="SignalP"/>
    </source>
</evidence>
<evidence type="ECO:0000256" key="2">
    <source>
        <dbReference type="ARBA" id="ARBA00012169"/>
    </source>
</evidence>
<dbReference type="AlphaFoldDB" id="A0A914RD52"/>
<reference evidence="6" key="1">
    <citation type="submission" date="2022-11" db="UniProtKB">
        <authorList>
            <consortium name="WormBaseParasite"/>
        </authorList>
    </citation>
    <scope>IDENTIFICATION</scope>
</reference>
<evidence type="ECO:0000313" key="6">
    <source>
        <dbReference type="WBParaSite" id="PEQ_0000442801-mRNA-1"/>
    </source>
</evidence>
<organism evidence="5 6">
    <name type="scientific">Parascaris equorum</name>
    <name type="common">Equine roundworm</name>
    <dbReference type="NCBI Taxonomy" id="6256"/>
    <lineage>
        <taxon>Eukaryota</taxon>
        <taxon>Metazoa</taxon>
        <taxon>Ecdysozoa</taxon>
        <taxon>Nematoda</taxon>
        <taxon>Chromadorea</taxon>
        <taxon>Rhabditida</taxon>
        <taxon>Spirurina</taxon>
        <taxon>Ascaridomorpha</taxon>
        <taxon>Ascaridoidea</taxon>
        <taxon>Ascarididae</taxon>
        <taxon>Parascaris</taxon>
    </lineage>
</organism>
<dbReference type="Gene3D" id="1.25.40.70">
    <property type="entry name" value="Phosphatidylinositol 3-kinase, accessory domain (PIK)"/>
    <property type="match status" value="1"/>
</dbReference>
<dbReference type="InterPro" id="IPR001263">
    <property type="entry name" value="PI3K_accessory_dom"/>
</dbReference>
<name>A0A914RD52_PAREQ</name>
<dbReference type="PANTHER" id="PTHR10048:SF15">
    <property type="entry name" value="PHOSPHATIDYLINOSITOL 4-KINASE ALPHA"/>
    <property type="match status" value="1"/>
</dbReference>
<evidence type="ECO:0000259" key="4">
    <source>
        <dbReference type="PROSITE" id="PS51545"/>
    </source>
</evidence>
<dbReference type="EC" id="2.7.1.67" evidence="2"/>
<protein>
    <recommendedName>
        <fullName evidence="2">1-phosphatidylinositol 4-kinase</fullName>
        <ecNumber evidence="2">2.7.1.67</ecNumber>
    </recommendedName>
</protein>
<dbReference type="GO" id="GO:0005886">
    <property type="term" value="C:plasma membrane"/>
    <property type="evidence" value="ECO:0007669"/>
    <property type="project" value="TreeGrafter"/>
</dbReference>
<dbReference type="SMART" id="SM00145">
    <property type="entry name" value="PI3Ka"/>
    <property type="match status" value="1"/>
</dbReference>
<comment type="similarity">
    <text evidence="1">Belongs to the PI3/PI4-kinase family. Type III PI4K subfamily.</text>
</comment>
<dbReference type="PROSITE" id="PS51545">
    <property type="entry name" value="PIK_HELICAL"/>
    <property type="match status" value="1"/>
</dbReference>